<dbReference type="AlphaFoldDB" id="A0AA39Y886"/>
<organism evidence="1 2">
    <name type="scientific">Cercophora newfieldiana</name>
    <dbReference type="NCBI Taxonomy" id="92897"/>
    <lineage>
        <taxon>Eukaryota</taxon>
        <taxon>Fungi</taxon>
        <taxon>Dikarya</taxon>
        <taxon>Ascomycota</taxon>
        <taxon>Pezizomycotina</taxon>
        <taxon>Sordariomycetes</taxon>
        <taxon>Sordariomycetidae</taxon>
        <taxon>Sordariales</taxon>
        <taxon>Lasiosphaeriaceae</taxon>
        <taxon>Cercophora</taxon>
    </lineage>
</organism>
<evidence type="ECO:0000313" key="2">
    <source>
        <dbReference type="Proteomes" id="UP001174936"/>
    </source>
</evidence>
<proteinExistence type="predicted"/>
<name>A0AA39Y886_9PEZI</name>
<sequence>MAMAATPRVSLSKPNAAQNKIISVASEVPALFPSCDPVIQLAAKRGRDEAVRSAKELLWGWIAPSAIRFDEGERGDDQLDSSDQGLGSNLSPFKVSPSRFRFRLRLRVLSFAVVCLGACRDAKLSSGGGLSAGKAEGSLALWLPDSDEEEYRLYSGNFGLVKSWKTSIVSY</sequence>
<evidence type="ECO:0000313" key="1">
    <source>
        <dbReference type="EMBL" id="KAK0646707.1"/>
    </source>
</evidence>
<gene>
    <name evidence="1" type="ORF">B0T16DRAFT_391096</name>
</gene>
<comment type="caution">
    <text evidence="1">The sequence shown here is derived from an EMBL/GenBank/DDBJ whole genome shotgun (WGS) entry which is preliminary data.</text>
</comment>
<reference evidence="1" key="1">
    <citation type="submission" date="2023-06" db="EMBL/GenBank/DDBJ databases">
        <title>Genome-scale phylogeny and comparative genomics of the fungal order Sordariales.</title>
        <authorList>
            <consortium name="Lawrence Berkeley National Laboratory"/>
            <person name="Hensen N."/>
            <person name="Bonometti L."/>
            <person name="Westerberg I."/>
            <person name="Brannstrom I.O."/>
            <person name="Guillou S."/>
            <person name="Cros-Aarteil S."/>
            <person name="Calhoun S."/>
            <person name="Haridas S."/>
            <person name="Kuo A."/>
            <person name="Mondo S."/>
            <person name="Pangilinan J."/>
            <person name="Riley R."/>
            <person name="Labutti K."/>
            <person name="Andreopoulos B."/>
            <person name="Lipzen A."/>
            <person name="Chen C."/>
            <person name="Yanf M."/>
            <person name="Daum C."/>
            <person name="Ng V."/>
            <person name="Clum A."/>
            <person name="Steindorff A."/>
            <person name="Ohm R."/>
            <person name="Martin F."/>
            <person name="Silar P."/>
            <person name="Natvig D."/>
            <person name="Lalanne C."/>
            <person name="Gautier V."/>
            <person name="Ament-Velasquez S.L."/>
            <person name="Kruys A."/>
            <person name="Hutchinson M.I."/>
            <person name="Powell A.J."/>
            <person name="Barry K."/>
            <person name="Miller A.N."/>
            <person name="Grigoriev I.V."/>
            <person name="Debuchy R."/>
            <person name="Gladieux P."/>
            <person name="Thoren M.H."/>
            <person name="Johannesson H."/>
        </authorList>
    </citation>
    <scope>NUCLEOTIDE SEQUENCE</scope>
    <source>
        <strain evidence="1">SMH2532-1</strain>
    </source>
</reference>
<dbReference type="EMBL" id="JAULSV010000004">
    <property type="protein sequence ID" value="KAK0646707.1"/>
    <property type="molecule type" value="Genomic_DNA"/>
</dbReference>
<accession>A0AA39Y886</accession>
<dbReference type="Proteomes" id="UP001174936">
    <property type="component" value="Unassembled WGS sequence"/>
</dbReference>
<keyword evidence="2" id="KW-1185">Reference proteome</keyword>
<protein>
    <submittedName>
        <fullName evidence="1">Uncharacterized protein</fullName>
    </submittedName>
</protein>